<organism evidence="1 2">
    <name type="scientific">Pleurodeles waltl</name>
    <name type="common">Iberian ribbed newt</name>
    <dbReference type="NCBI Taxonomy" id="8319"/>
    <lineage>
        <taxon>Eukaryota</taxon>
        <taxon>Metazoa</taxon>
        <taxon>Chordata</taxon>
        <taxon>Craniata</taxon>
        <taxon>Vertebrata</taxon>
        <taxon>Euteleostomi</taxon>
        <taxon>Amphibia</taxon>
        <taxon>Batrachia</taxon>
        <taxon>Caudata</taxon>
        <taxon>Salamandroidea</taxon>
        <taxon>Salamandridae</taxon>
        <taxon>Pleurodelinae</taxon>
        <taxon>Pleurodeles</taxon>
    </lineage>
</organism>
<dbReference type="Proteomes" id="UP001066276">
    <property type="component" value="Chromosome 1_2"/>
</dbReference>
<proteinExistence type="predicted"/>
<sequence>MMTLVGAPRRKPEEDGPMCVKKERTMTAWTTGCQEVEYGLERRSPGWCGKWTEATRRTQLWRDVAPVGMGPCMLSINYVD</sequence>
<reference evidence="1" key="1">
    <citation type="journal article" date="2022" name="bioRxiv">
        <title>Sequencing and chromosome-scale assembly of the giantPleurodeles waltlgenome.</title>
        <authorList>
            <person name="Brown T."/>
            <person name="Elewa A."/>
            <person name="Iarovenko S."/>
            <person name="Subramanian E."/>
            <person name="Araus A.J."/>
            <person name="Petzold A."/>
            <person name="Susuki M."/>
            <person name="Suzuki K.-i.T."/>
            <person name="Hayashi T."/>
            <person name="Toyoda A."/>
            <person name="Oliveira C."/>
            <person name="Osipova E."/>
            <person name="Leigh N.D."/>
            <person name="Simon A."/>
            <person name="Yun M.H."/>
        </authorList>
    </citation>
    <scope>NUCLEOTIDE SEQUENCE</scope>
    <source>
        <strain evidence="1">20211129_DDA</strain>
        <tissue evidence="1">Liver</tissue>
    </source>
</reference>
<evidence type="ECO:0000313" key="1">
    <source>
        <dbReference type="EMBL" id="KAJ1211097.1"/>
    </source>
</evidence>
<protein>
    <submittedName>
        <fullName evidence="1">Uncharacterized protein</fullName>
    </submittedName>
</protein>
<evidence type="ECO:0000313" key="2">
    <source>
        <dbReference type="Proteomes" id="UP001066276"/>
    </source>
</evidence>
<dbReference type="AlphaFoldDB" id="A0AAV7WET5"/>
<accession>A0AAV7WET5</accession>
<dbReference type="EMBL" id="JANPWB010000002">
    <property type="protein sequence ID" value="KAJ1211097.1"/>
    <property type="molecule type" value="Genomic_DNA"/>
</dbReference>
<comment type="caution">
    <text evidence="1">The sequence shown here is derived from an EMBL/GenBank/DDBJ whole genome shotgun (WGS) entry which is preliminary data.</text>
</comment>
<name>A0AAV7WET5_PLEWA</name>
<keyword evidence="2" id="KW-1185">Reference proteome</keyword>
<gene>
    <name evidence="1" type="ORF">NDU88_006458</name>
</gene>